<protein>
    <submittedName>
        <fullName evidence="1">Uncharacterized protein</fullName>
    </submittedName>
</protein>
<gene>
    <name evidence="1" type="ORF">T459_28579</name>
</gene>
<evidence type="ECO:0000313" key="2">
    <source>
        <dbReference type="Proteomes" id="UP000222542"/>
    </source>
</evidence>
<accession>A0A2G2YH65</accession>
<proteinExistence type="predicted"/>
<keyword evidence="2" id="KW-1185">Reference proteome</keyword>
<dbReference type="Proteomes" id="UP000222542">
    <property type="component" value="Unassembled WGS sequence"/>
</dbReference>
<dbReference type="EMBL" id="AYRZ02000011">
    <property type="protein sequence ID" value="PHT69092.1"/>
    <property type="molecule type" value="Genomic_DNA"/>
</dbReference>
<sequence>MYLVSFLRPCDDEVLSVCSPSLQSKHMAKDVKADSNEDLDNTSAQVIDSESKNCPPIEVVELKYQA</sequence>
<dbReference type="AlphaFoldDB" id="A0A2G2YH65"/>
<comment type="caution">
    <text evidence="1">The sequence shown here is derived from an EMBL/GenBank/DDBJ whole genome shotgun (WGS) entry which is preliminary data.</text>
</comment>
<reference evidence="1 2" key="1">
    <citation type="journal article" date="2014" name="Nat. Genet.">
        <title>Genome sequence of the hot pepper provides insights into the evolution of pungency in Capsicum species.</title>
        <authorList>
            <person name="Kim S."/>
            <person name="Park M."/>
            <person name="Yeom S.I."/>
            <person name="Kim Y.M."/>
            <person name="Lee J.M."/>
            <person name="Lee H.A."/>
            <person name="Seo E."/>
            <person name="Choi J."/>
            <person name="Cheong K."/>
            <person name="Kim K.T."/>
            <person name="Jung K."/>
            <person name="Lee G.W."/>
            <person name="Oh S.K."/>
            <person name="Bae C."/>
            <person name="Kim S.B."/>
            <person name="Lee H.Y."/>
            <person name="Kim S.Y."/>
            <person name="Kim M.S."/>
            <person name="Kang B.C."/>
            <person name="Jo Y.D."/>
            <person name="Yang H.B."/>
            <person name="Jeong H.J."/>
            <person name="Kang W.H."/>
            <person name="Kwon J.K."/>
            <person name="Shin C."/>
            <person name="Lim J.Y."/>
            <person name="Park J.H."/>
            <person name="Huh J.H."/>
            <person name="Kim J.S."/>
            <person name="Kim B.D."/>
            <person name="Cohen O."/>
            <person name="Paran I."/>
            <person name="Suh M.C."/>
            <person name="Lee S.B."/>
            <person name="Kim Y.K."/>
            <person name="Shin Y."/>
            <person name="Noh S.J."/>
            <person name="Park J."/>
            <person name="Seo Y.S."/>
            <person name="Kwon S.Y."/>
            <person name="Kim H.A."/>
            <person name="Park J.M."/>
            <person name="Kim H.J."/>
            <person name="Choi S.B."/>
            <person name="Bosland P.W."/>
            <person name="Reeves G."/>
            <person name="Jo S.H."/>
            <person name="Lee B.W."/>
            <person name="Cho H.T."/>
            <person name="Choi H.S."/>
            <person name="Lee M.S."/>
            <person name="Yu Y."/>
            <person name="Do Choi Y."/>
            <person name="Park B.S."/>
            <person name="van Deynze A."/>
            <person name="Ashrafi H."/>
            <person name="Hill T."/>
            <person name="Kim W.T."/>
            <person name="Pai H.S."/>
            <person name="Ahn H.K."/>
            <person name="Yeam I."/>
            <person name="Giovannoni J.J."/>
            <person name="Rose J.K."/>
            <person name="Sorensen I."/>
            <person name="Lee S.J."/>
            <person name="Kim R.W."/>
            <person name="Choi I.Y."/>
            <person name="Choi B.S."/>
            <person name="Lim J.S."/>
            <person name="Lee Y.H."/>
            <person name="Choi D."/>
        </authorList>
    </citation>
    <scope>NUCLEOTIDE SEQUENCE [LARGE SCALE GENOMIC DNA]</scope>
    <source>
        <strain evidence="2">cv. CM334</strain>
    </source>
</reference>
<organism evidence="1 2">
    <name type="scientific">Capsicum annuum</name>
    <name type="common">Capsicum pepper</name>
    <dbReference type="NCBI Taxonomy" id="4072"/>
    <lineage>
        <taxon>Eukaryota</taxon>
        <taxon>Viridiplantae</taxon>
        <taxon>Streptophyta</taxon>
        <taxon>Embryophyta</taxon>
        <taxon>Tracheophyta</taxon>
        <taxon>Spermatophyta</taxon>
        <taxon>Magnoliopsida</taxon>
        <taxon>eudicotyledons</taxon>
        <taxon>Gunneridae</taxon>
        <taxon>Pentapetalae</taxon>
        <taxon>asterids</taxon>
        <taxon>lamiids</taxon>
        <taxon>Solanales</taxon>
        <taxon>Solanaceae</taxon>
        <taxon>Solanoideae</taxon>
        <taxon>Capsiceae</taxon>
        <taxon>Capsicum</taxon>
    </lineage>
</organism>
<dbReference type="Gramene" id="PHT69092">
    <property type="protein sequence ID" value="PHT69092"/>
    <property type="gene ID" value="T459_28579"/>
</dbReference>
<reference evidence="1 2" key="2">
    <citation type="journal article" date="2017" name="Genome Biol.">
        <title>New reference genome sequences of hot pepper reveal the massive evolution of plant disease-resistance genes by retroduplication.</title>
        <authorList>
            <person name="Kim S."/>
            <person name="Park J."/>
            <person name="Yeom S.I."/>
            <person name="Kim Y.M."/>
            <person name="Seo E."/>
            <person name="Kim K.T."/>
            <person name="Kim M.S."/>
            <person name="Lee J.M."/>
            <person name="Cheong K."/>
            <person name="Shin H.S."/>
            <person name="Kim S.B."/>
            <person name="Han K."/>
            <person name="Lee J."/>
            <person name="Park M."/>
            <person name="Lee H.A."/>
            <person name="Lee H.Y."/>
            <person name="Lee Y."/>
            <person name="Oh S."/>
            <person name="Lee J.H."/>
            <person name="Choi E."/>
            <person name="Choi E."/>
            <person name="Lee S.E."/>
            <person name="Jeon J."/>
            <person name="Kim H."/>
            <person name="Choi G."/>
            <person name="Song H."/>
            <person name="Lee J."/>
            <person name="Lee S.C."/>
            <person name="Kwon J.K."/>
            <person name="Lee H.Y."/>
            <person name="Koo N."/>
            <person name="Hong Y."/>
            <person name="Kim R.W."/>
            <person name="Kang W.H."/>
            <person name="Huh J.H."/>
            <person name="Kang B.C."/>
            <person name="Yang T.J."/>
            <person name="Lee Y.H."/>
            <person name="Bennetzen J.L."/>
            <person name="Choi D."/>
        </authorList>
    </citation>
    <scope>NUCLEOTIDE SEQUENCE [LARGE SCALE GENOMIC DNA]</scope>
    <source>
        <strain evidence="2">cv. CM334</strain>
    </source>
</reference>
<name>A0A2G2YH65_CAPAN</name>
<evidence type="ECO:0000313" key="1">
    <source>
        <dbReference type="EMBL" id="PHT69092.1"/>
    </source>
</evidence>